<evidence type="ECO:0000256" key="5">
    <source>
        <dbReference type="ARBA" id="ARBA00023163"/>
    </source>
</evidence>
<accession>A0A328JQ16</accession>
<dbReference type="Gene3D" id="1.10.10.10">
    <property type="entry name" value="Winged helix-like DNA-binding domain superfamily/Winged helix DNA-binding domain"/>
    <property type="match status" value="1"/>
</dbReference>
<dbReference type="GO" id="GO:0003677">
    <property type="term" value="F:DNA binding"/>
    <property type="evidence" value="ECO:0007669"/>
    <property type="project" value="UniProtKB-KW"/>
</dbReference>
<dbReference type="CDD" id="cd08411">
    <property type="entry name" value="PBP2_OxyR"/>
    <property type="match status" value="1"/>
</dbReference>
<keyword evidence="3" id="KW-0238">DNA-binding</keyword>
<keyword evidence="4" id="KW-0010">Activator</keyword>
<keyword evidence="8" id="KW-1185">Reference proteome</keyword>
<keyword evidence="5" id="KW-0804">Transcription</keyword>
<reference evidence="7 8" key="1">
    <citation type="submission" date="2013-04" db="EMBL/GenBank/DDBJ databases">
        <title>Hyphomonas sp. T24B3 Genome Sequencing.</title>
        <authorList>
            <person name="Lai Q."/>
            <person name="Shao Z."/>
        </authorList>
    </citation>
    <scope>NUCLEOTIDE SEQUENCE [LARGE SCALE GENOMIC DNA]</scope>
    <source>
        <strain evidence="7 8">T24B3</strain>
    </source>
</reference>
<dbReference type="AlphaFoldDB" id="A0A062TYD8"/>
<feature type="domain" description="HTH lysR-type" evidence="6">
    <location>
        <begin position="3"/>
        <end position="60"/>
    </location>
</feature>
<dbReference type="InterPro" id="IPR036390">
    <property type="entry name" value="WH_DNA-bd_sf"/>
</dbReference>
<proteinExistence type="inferred from homology"/>
<sequence length="317" mass="35056">MRPTLRQLQYLVAVAETGRFSEAAKRVNVSQPSLSAQVARMEEELGVTLFERATCGALLTPKGADILARARAILRDVEDLRASARQESEDLEGLLRLGVLPTIGPYLLPLATRQLHARFPQLRFSVREERTMDLKAHLHSGEYDTIISMTDDLAGTTSLPLFEEKLWICIAPDDPLANRYTPIGPAHLEGRELLSLGHWQNLNLRVQALANAAGAHVNTEYAGTSLDSLRQMAEMGTGVAILPSLYALSEMRRDPYLIIRRIDYPQASRTISLIWRDSSPISGKLETLSDVLKNAATELLDESCLPDKPAIRLNPVG</sequence>
<dbReference type="GO" id="GO:0032993">
    <property type="term" value="C:protein-DNA complex"/>
    <property type="evidence" value="ECO:0007669"/>
    <property type="project" value="TreeGrafter"/>
</dbReference>
<dbReference type="FunFam" id="1.10.10.10:FF:000001">
    <property type="entry name" value="LysR family transcriptional regulator"/>
    <property type="match status" value="1"/>
</dbReference>
<dbReference type="PRINTS" id="PR00039">
    <property type="entry name" value="HTHLYSR"/>
</dbReference>
<evidence type="ECO:0000256" key="1">
    <source>
        <dbReference type="ARBA" id="ARBA00009437"/>
    </source>
</evidence>
<gene>
    <name evidence="7" type="ORF">HY3_06420</name>
</gene>
<name>A0A062TYD8_9PROT</name>
<organism evidence="7 8">
    <name type="scientific">Hyphomonas pacifica</name>
    <dbReference type="NCBI Taxonomy" id="1280941"/>
    <lineage>
        <taxon>Bacteria</taxon>
        <taxon>Pseudomonadati</taxon>
        <taxon>Pseudomonadota</taxon>
        <taxon>Alphaproteobacteria</taxon>
        <taxon>Hyphomonadales</taxon>
        <taxon>Hyphomonadaceae</taxon>
        <taxon>Hyphomonas</taxon>
    </lineage>
</organism>
<keyword evidence="2" id="KW-0805">Transcription regulation</keyword>
<evidence type="ECO:0000313" key="8">
    <source>
        <dbReference type="Proteomes" id="UP000249123"/>
    </source>
</evidence>
<evidence type="ECO:0000259" key="6">
    <source>
        <dbReference type="PROSITE" id="PS50931"/>
    </source>
</evidence>
<dbReference type="PANTHER" id="PTHR30346">
    <property type="entry name" value="TRANSCRIPTIONAL DUAL REGULATOR HCAR-RELATED"/>
    <property type="match status" value="1"/>
</dbReference>
<dbReference type="GO" id="GO:0003700">
    <property type="term" value="F:DNA-binding transcription factor activity"/>
    <property type="evidence" value="ECO:0007669"/>
    <property type="project" value="InterPro"/>
</dbReference>
<dbReference type="Pfam" id="PF03466">
    <property type="entry name" value="LysR_substrate"/>
    <property type="match status" value="1"/>
</dbReference>
<evidence type="ECO:0000256" key="4">
    <source>
        <dbReference type="ARBA" id="ARBA00023159"/>
    </source>
</evidence>
<dbReference type="eggNOG" id="COG0583">
    <property type="taxonomic scope" value="Bacteria"/>
</dbReference>
<comment type="caution">
    <text evidence="7">The sequence shown here is derived from an EMBL/GenBank/DDBJ whole genome shotgun (WGS) entry which is preliminary data.</text>
</comment>
<comment type="similarity">
    <text evidence="1">Belongs to the LysR transcriptional regulatory family.</text>
</comment>
<evidence type="ECO:0000256" key="3">
    <source>
        <dbReference type="ARBA" id="ARBA00023125"/>
    </source>
</evidence>
<dbReference type="EMBL" id="AWFB01000089">
    <property type="protein sequence ID" value="RAN30446.1"/>
    <property type="molecule type" value="Genomic_DNA"/>
</dbReference>
<protein>
    <recommendedName>
        <fullName evidence="6">HTH lysR-type domain-containing protein</fullName>
    </recommendedName>
</protein>
<dbReference type="InterPro" id="IPR005119">
    <property type="entry name" value="LysR_subst-bd"/>
</dbReference>
<dbReference type="SUPFAM" id="SSF46785">
    <property type="entry name" value="Winged helix' DNA-binding domain"/>
    <property type="match status" value="1"/>
</dbReference>
<dbReference type="OrthoDB" id="9775392at2"/>
<dbReference type="SUPFAM" id="SSF53850">
    <property type="entry name" value="Periplasmic binding protein-like II"/>
    <property type="match status" value="1"/>
</dbReference>
<accession>A0A062TYD8</accession>
<dbReference type="InterPro" id="IPR000847">
    <property type="entry name" value="LysR_HTH_N"/>
</dbReference>
<dbReference type="RefSeq" id="WP_034829057.1">
    <property type="nucleotide sequence ID" value="NZ_AWFA01000067.1"/>
</dbReference>
<dbReference type="PROSITE" id="PS50931">
    <property type="entry name" value="HTH_LYSR"/>
    <property type="match status" value="1"/>
</dbReference>
<dbReference type="Gene3D" id="3.40.190.10">
    <property type="entry name" value="Periplasmic binding protein-like II"/>
    <property type="match status" value="2"/>
</dbReference>
<dbReference type="Pfam" id="PF00126">
    <property type="entry name" value="HTH_1"/>
    <property type="match status" value="1"/>
</dbReference>
<dbReference type="Proteomes" id="UP000249123">
    <property type="component" value="Unassembled WGS sequence"/>
</dbReference>
<evidence type="ECO:0000313" key="7">
    <source>
        <dbReference type="EMBL" id="RAN30446.1"/>
    </source>
</evidence>
<evidence type="ECO:0000256" key="2">
    <source>
        <dbReference type="ARBA" id="ARBA00023015"/>
    </source>
</evidence>
<dbReference type="PANTHER" id="PTHR30346:SF26">
    <property type="entry name" value="HYDROGEN PEROXIDE-INDUCIBLE GENES ACTIVATOR"/>
    <property type="match status" value="1"/>
</dbReference>
<dbReference type="InterPro" id="IPR036388">
    <property type="entry name" value="WH-like_DNA-bd_sf"/>
</dbReference>
<dbReference type="STRING" id="1280941.HY2_05445"/>